<dbReference type="GeneID" id="63687649"/>
<reference evidence="2 3" key="1">
    <citation type="journal article" date="2012" name="Science">
        <title>The Paleozoic origin of enzymatic lignin decomposition reconstructed from 31 fungal genomes.</title>
        <authorList>
            <person name="Floudas D."/>
            <person name="Binder M."/>
            <person name="Riley R."/>
            <person name="Barry K."/>
            <person name="Blanchette R.A."/>
            <person name="Henrissat B."/>
            <person name="Martinez A.T."/>
            <person name="Otillar R."/>
            <person name="Spatafora J.W."/>
            <person name="Yadav J.S."/>
            <person name="Aerts A."/>
            <person name="Benoit I."/>
            <person name="Boyd A."/>
            <person name="Carlson A."/>
            <person name="Copeland A."/>
            <person name="Coutinho P.M."/>
            <person name="de Vries R.P."/>
            <person name="Ferreira P."/>
            <person name="Findley K."/>
            <person name="Foster B."/>
            <person name="Gaskell J."/>
            <person name="Glotzer D."/>
            <person name="Gorecki P."/>
            <person name="Heitman J."/>
            <person name="Hesse C."/>
            <person name="Hori C."/>
            <person name="Igarashi K."/>
            <person name="Jurgens J.A."/>
            <person name="Kallen N."/>
            <person name="Kersten P."/>
            <person name="Kohler A."/>
            <person name="Kuees U."/>
            <person name="Kumar T.K.A."/>
            <person name="Kuo A."/>
            <person name="LaButti K."/>
            <person name="Larrondo L.F."/>
            <person name="Lindquist E."/>
            <person name="Ling A."/>
            <person name="Lombard V."/>
            <person name="Lucas S."/>
            <person name="Lundell T."/>
            <person name="Martin R."/>
            <person name="McLaughlin D.J."/>
            <person name="Morgenstern I."/>
            <person name="Morin E."/>
            <person name="Murat C."/>
            <person name="Nagy L.G."/>
            <person name="Nolan M."/>
            <person name="Ohm R.A."/>
            <person name="Patyshakuliyeva A."/>
            <person name="Rokas A."/>
            <person name="Ruiz-Duenas F.J."/>
            <person name="Sabat G."/>
            <person name="Salamov A."/>
            <person name="Samejima M."/>
            <person name="Schmutz J."/>
            <person name="Slot J.C."/>
            <person name="St John F."/>
            <person name="Stenlid J."/>
            <person name="Sun H."/>
            <person name="Sun S."/>
            <person name="Syed K."/>
            <person name="Tsang A."/>
            <person name="Wiebenga A."/>
            <person name="Young D."/>
            <person name="Pisabarro A."/>
            <person name="Eastwood D.C."/>
            <person name="Martin F."/>
            <person name="Cullen D."/>
            <person name="Grigoriev I.V."/>
            <person name="Hibbett D.S."/>
        </authorList>
    </citation>
    <scope>NUCLEOTIDE SEQUENCE [LARGE SCALE GENOMIC DNA]</scope>
    <source>
        <strain evidence="2 3">DJM-731 SS1</strain>
    </source>
</reference>
<feature type="compositionally biased region" description="Polar residues" evidence="1">
    <location>
        <begin position="42"/>
        <end position="54"/>
    </location>
</feature>
<organism evidence="2 3">
    <name type="scientific">Dacryopinax primogenitus (strain DJM 731)</name>
    <name type="common">Brown rot fungus</name>
    <dbReference type="NCBI Taxonomy" id="1858805"/>
    <lineage>
        <taxon>Eukaryota</taxon>
        <taxon>Fungi</taxon>
        <taxon>Dikarya</taxon>
        <taxon>Basidiomycota</taxon>
        <taxon>Agaricomycotina</taxon>
        <taxon>Dacrymycetes</taxon>
        <taxon>Dacrymycetales</taxon>
        <taxon>Dacrymycetaceae</taxon>
        <taxon>Dacryopinax</taxon>
    </lineage>
</organism>
<feature type="region of interest" description="Disordered" evidence="1">
    <location>
        <begin position="17"/>
        <end position="69"/>
    </location>
</feature>
<dbReference type="HOGENOM" id="CLU_2775884_0_0_1"/>
<gene>
    <name evidence="2" type="ORF">DACRYDRAFT_21887</name>
</gene>
<keyword evidence="3" id="KW-1185">Reference proteome</keyword>
<dbReference type="RefSeq" id="XP_040629014.1">
    <property type="nucleotide sequence ID" value="XM_040772587.1"/>
</dbReference>
<dbReference type="EMBL" id="JH795862">
    <property type="protein sequence ID" value="EJU02117.1"/>
    <property type="molecule type" value="Genomic_DNA"/>
</dbReference>
<name>M5G8C9_DACPD</name>
<accession>M5G8C9</accession>
<dbReference type="Proteomes" id="UP000030653">
    <property type="component" value="Unassembled WGS sequence"/>
</dbReference>
<evidence type="ECO:0000313" key="3">
    <source>
        <dbReference type="Proteomes" id="UP000030653"/>
    </source>
</evidence>
<sequence>MDGRVLTVSGLLVLSPGGYEQERQQQRKEADKRSRLRRKNVATRQPSGTSSKVLESSPLVNVPGTMSLS</sequence>
<evidence type="ECO:0000256" key="1">
    <source>
        <dbReference type="SAM" id="MobiDB-lite"/>
    </source>
</evidence>
<evidence type="ECO:0008006" key="4">
    <source>
        <dbReference type="Google" id="ProtNLM"/>
    </source>
</evidence>
<dbReference type="AlphaFoldDB" id="M5G8C9"/>
<feature type="compositionally biased region" description="Basic and acidic residues" evidence="1">
    <location>
        <begin position="20"/>
        <end position="33"/>
    </location>
</feature>
<evidence type="ECO:0000313" key="2">
    <source>
        <dbReference type="EMBL" id="EJU02117.1"/>
    </source>
</evidence>
<proteinExistence type="predicted"/>
<protein>
    <recommendedName>
        <fullName evidence="4">BZIP domain-containing protein</fullName>
    </recommendedName>
</protein>